<sequence>MIEREGVKKGSVQNGPNICSKKLSICFSVVLILSSLVSSVSSHSFMLWVKGQDGVGSTSFGVELEKRGALVQNSGIIIDREISSGRVGKCGRRFGGDGLKPELIDVKKELELAEANGVPTAFPDGSVSMSFFVFNNDGAGPYTCDSSSDEDNLDFKPMTIKRQIEGTRGFNVFANQFVYPLVPVFNNDLKELTELSTRLLLITIDRNTTCGAGTTKDICIVRCRNPVGFGSCAAVRFNP</sequence>
<dbReference type="EMBL" id="CALTRL010006037">
    <property type="protein sequence ID" value="CAH7689022.1"/>
    <property type="molecule type" value="Genomic_DNA"/>
</dbReference>
<evidence type="ECO:0000313" key="1">
    <source>
        <dbReference type="EMBL" id="CAH7677035.1"/>
    </source>
</evidence>
<gene>
    <name evidence="1" type="ORF">PPACK8108_LOCUS12161</name>
    <name evidence="2" type="ORF">PPACK8108_LOCUS24078</name>
</gene>
<dbReference type="Pfam" id="PF11327">
    <property type="entry name" value="Egh16-like"/>
    <property type="match status" value="1"/>
</dbReference>
<dbReference type="AlphaFoldDB" id="A0AAV0BP00"/>
<proteinExistence type="predicted"/>
<dbReference type="PANTHER" id="PTHR34618">
    <property type="entry name" value="SURFACE PROTEIN MAS1, PUTATIVE-RELATED"/>
    <property type="match status" value="1"/>
</dbReference>
<dbReference type="InterPro" id="IPR021476">
    <property type="entry name" value="Egh16-like"/>
</dbReference>
<evidence type="ECO:0000313" key="2">
    <source>
        <dbReference type="EMBL" id="CAH7689022.1"/>
    </source>
</evidence>
<organism evidence="2 3">
    <name type="scientific">Phakopsora pachyrhizi</name>
    <name type="common">Asian soybean rust disease fungus</name>
    <dbReference type="NCBI Taxonomy" id="170000"/>
    <lineage>
        <taxon>Eukaryota</taxon>
        <taxon>Fungi</taxon>
        <taxon>Dikarya</taxon>
        <taxon>Basidiomycota</taxon>
        <taxon>Pucciniomycotina</taxon>
        <taxon>Pucciniomycetes</taxon>
        <taxon>Pucciniales</taxon>
        <taxon>Phakopsoraceae</taxon>
        <taxon>Phakopsora</taxon>
    </lineage>
</organism>
<dbReference type="PANTHER" id="PTHR34618:SF1">
    <property type="entry name" value="SECRETED PROTEIN"/>
    <property type="match status" value="1"/>
</dbReference>
<accession>A0AAV0BP00</accession>
<keyword evidence="3" id="KW-1185">Reference proteome</keyword>
<protein>
    <submittedName>
        <fullName evidence="2">Uncharacterized protein</fullName>
    </submittedName>
</protein>
<dbReference type="EMBL" id="CALTRL010002885">
    <property type="protein sequence ID" value="CAH7677035.1"/>
    <property type="molecule type" value="Genomic_DNA"/>
</dbReference>
<reference evidence="2" key="1">
    <citation type="submission" date="2022-06" db="EMBL/GenBank/DDBJ databases">
        <authorList>
            <consortium name="SYNGENTA / RWTH Aachen University"/>
        </authorList>
    </citation>
    <scope>NUCLEOTIDE SEQUENCE</scope>
</reference>
<name>A0AAV0BP00_PHAPC</name>
<dbReference type="Proteomes" id="UP001153365">
    <property type="component" value="Unassembled WGS sequence"/>
</dbReference>
<evidence type="ECO:0000313" key="3">
    <source>
        <dbReference type="Proteomes" id="UP001153365"/>
    </source>
</evidence>
<comment type="caution">
    <text evidence="2">The sequence shown here is derived from an EMBL/GenBank/DDBJ whole genome shotgun (WGS) entry which is preliminary data.</text>
</comment>